<proteinExistence type="predicted"/>
<sequence length="227" mass="25024">MLTMNRNMPYGWLCRLLLLPLSVLLDCGNSASPLEPLRDATLTPGVGLGTLELDKTTLREVLASMGRGTPILVVSDETAIELDYANRQLALLFPLTRLCMDNIRDMALRQIVPNLEAWVNSHPSCGDITLTSLAVATREGFGSTWFRGKTNKGIGLGQSLKEVIVAYEPPDDAHGRLLAGLGPLTDIGLWEYPSGIQFYFSPEKTNKLEEATIVHMTIFRPEPKRES</sequence>
<dbReference type="Proteomes" id="UP000066284">
    <property type="component" value="Chromosome 1"/>
</dbReference>
<dbReference type="KEGG" id="nio:NITINOP_0923"/>
<evidence type="ECO:0000313" key="2">
    <source>
        <dbReference type="EMBL" id="CUQ65898.1"/>
    </source>
</evidence>
<evidence type="ECO:0000313" key="3">
    <source>
        <dbReference type="Proteomes" id="UP000066284"/>
    </source>
</evidence>
<gene>
    <name evidence="2" type="ORF">NITINOP_0923</name>
</gene>
<dbReference type="EMBL" id="LN885086">
    <property type="protein sequence ID" value="CUQ65898.1"/>
    <property type="molecule type" value="Genomic_DNA"/>
</dbReference>
<evidence type="ECO:0000256" key="1">
    <source>
        <dbReference type="SAM" id="SignalP"/>
    </source>
</evidence>
<accession>A0A0S4KRU9</accession>
<dbReference type="AlphaFoldDB" id="A0A0S4KRU9"/>
<organism evidence="2 3">
    <name type="scientific">Candidatus Nitrospira inopinata</name>
    <dbReference type="NCBI Taxonomy" id="1715989"/>
    <lineage>
        <taxon>Bacteria</taxon>
        <taxon>Pseudomonadati</taxon>
        <taxon>Nitrospirota</taxon>
        <taxon>Nitrospiria</taxon>
        <taxon>Nitrospirales</taxon>
        <taxon>Nitrospiraceae</taxon>
        <taxon>Nitrospira</taxon>
    </lineage>
</organism>
<keyword evidence="3" id="KW-1185">Reference proteome</keyword>
<protein>
    <recommendedName>
        <fullName evidence="4">Lipoprotein</fullName>
    </recommendedName>
</protein>
<name>A0A0S4KRU9_9BACT</name>
<reference evidence="3" key="1">
    <citation type="submission" date="2015-09" db="EMBL/GenBank/DDBJ databases">
        <authorList>
            <person name="Daims H."/>
        </authorList>
    </citation>
    <scope>NUCLEOTIDE SEQUENCE [LARGE SCALE GENOMIC DNA]</scope>
</reference>
<evidence type="ECO:0008006" key="4">
    <source>
        <dbReference type="Google" id="ProtNLM"/>
    </source>
</evidence>
<keyword evidence="1" id="KW-0732">Signal</keyword>
<feature type="chain" id="PRO_5006623503" description="Lipoprotein" evidence="1">
    <location>
        <begin position="32"/>
        <end position="227"/>
    </location>
</feature>
<feature type="signal peptide" evidence="1">
    <location>
        <begin position="1"/>
        <end position="31"/>
    </location>
</feature>